<dbReference type="EMBL" id="JAQONE010000003">
    <property type="protein sequence ID" value="MDC2828964.1"/>
    <property type="molecule type" value="Genomic_DNA"/>
</dbReference>
<organism evidence="1 2">
    <name type="scientific">Limosilactobacillus mucosae</name>
    <name type="common">Lactobacillus mucosae</name>
    <dbReference type="NCBI Taxonomy" id="97478"/>
    <lineage>
        <taxon>Bacteria</taxon>
        <taxon>Bacillati</taxon>
        <taxon>Bacillota</taxon>
        <taxon>Bacilli</taxon>
        <taxon>Lactobacillales</taxon>
        <taxon>Lactobacillaceae</taxon>
        <taxon>Limosilactobacillus</taxon>
    </lineage>
</organism>
<reference evidence="1" key="1">
    <citation type="submission" date="2023-01" db="EMBL/GenBank/DDBJ databases">
        <title>Genome analysis of 13 Lactobacillus isolated from gut of wild boar.</title>
        <authorList>
            <person name="Papp P."/>
            <person name="Libisch B."/>
            <person name="Nagy T."/>
            <person name="Olasz F."/>
        </authorList>
    </citation>
    <scope>NUCLEOTIDE SEQUENCE</scope>
    <source>
        <strain evidence="1">F146</strain>
    </source>
</reference>
<dbReference type="AlphaFoldDB" id="A0AAJ1HQT7"/>
<sequence>MSLRHFEHANVLFGEETIKTAIKNRENNVIFDDPKKHTIIFPSLMDSEQEKKFNPEVNHKIGENSIYDSIKMVKKYSIIDEFKDVFLKLNNEEEYLLKFIAYFKSVQKLQLIRQFRIFFNYDAGKDLNKFLKNLVVNGLIQRWSYHNLVINRDCDFYTLTGNGFRFLRVMYNESYFYHPNSYFNNGHIMDHLRFWETVDIYQSLITFPAVKGITTWFNGDDAHRVKASPLQVAIQVSDNADNVIRFVFYPTLQNDNDKFYMKVIKQWNDFVDGGNEMEKPINNLPKGQTILTFYTATYKTAVRYTKELSLKDFNYPVVFMVGAGVKEYGIGKAFMSPRYDVPDEDSVDPNNWLEYIDFSSILK</sequence>
<gene>
    <name evidence="1" type="ORF">PO250_01260</name>
</gene>
<evidence type="ECO:0000313" key="1">
    <source>
        <dbReference type="EMBL" id="MDC2828964.1"/>
    </source>
</evidence>
<accession>A0AAJ1HQT7</accession>
<protein>
    <submittedName>
        <fullName evidence="1">Uncharacterized protein</fullName>
    </submittedName>
</protein>
<proteinExistence type="predicted"/>
<dbReference type="Proteomes" id="UP001220670">
    <property type="component" value="Unassembled WGS sequence"/>
</dbReference>
<comment type="caution">
    <text evidence="1">The sequence shown here is derived from an EMBL/GenBank/DDBJ whole genome shotgun (WGS) entry which is preliminary data.</text>
</comment>
<dbReference type="RefSeq" id="WP_272225692.1">
    <property type="nucleotide sequence ID" value="NZ_JAQONE010000003.1"/>
</dbReference>
<evidence type="ECO:0000313" key="2">
    <source>
        <dbReference type="Proteomes" id="UP001220670"/>
    </source>
</evidence>
<name>A0AAJ1HQT7_LIMMU</name>